<evidence type="ECO:0000313" key="2">
    <source>
        <dbReference type="Proteomes" id="UP001597318"/>
    </source>
</evidence>
<gene>
    <name evidence="1" type="ORF">ACFSKK_11560</name>
</gene>
<reference evidence="2" key="1">
    <citation type="journal article" date="2019" name="Int. J. Syst. Evol. Microbiol.">
        <title>The Global Catalogue of Microorganisms (GCM) 10K type strain sequencing project: providing services to taxonomists for standard genome sequencing and annotation.</title>
        <authorList>
            <consortium name="The Broad Institute Genomics Platform"/>
            <consortium name="The Broad Institute Genome Sequencing Center for Infectious Disease"/>
            <person name="Wu L."/>
            <person name="Ma J."/>
        </authorList>
    </citation>
    <scope>NUCLEOTIDE SEQUENCE [LARGE SCALE GENOMIC DNA]</scope>
    <source>
        <strain evidence="2">CGMCC 1.15474</strain>
    </source>
</reference>
<name>A0ABW5BVX3_9BACI</name>
<keyword evidence="2" id="KW-1185">Reference proteome</keyword>
<dbReference type="RefSeq" id="WP_098797438.1">
    <property type="nucleotide sequence ID" value="NZ_CP095550.1"/>
</dbReference>
<comment type="caution">
    <text evidence="1">The sequence shown here is derived from an EMBL/GenBank/DDBJ whole genome shotgun (WGS) entry which is preliminary data.</text>
</comment>
<evidence type="ECO:0000313" key="1">
    <source>
        <dbReference type="EMBL" id="MFD2214318.1"/>
    </source>
</evidence>
<proteinExistence type="predicted"/>
<sequence length="88" mass="10214">MARTVRDYVTFLASKGFILGEEAYGFIEFGQQYTDTSDEIVIIAIELTLKIQKEFDGSFYISLLEQFKAEDILNRKQAFHHIQTLNLM</sequence>
<dbReference type="InterPro" id="IPR046126">
    <property type="entry name" value="DUF6123"/>
</dbReference>
<dbReference type="Proteomes" id="UP001597318">
    <property type="component" value="Unassembled WGS sequence"/>
</dbReference>
<protein>
    <submittedName>
        <fullName evidence="1">DUF6123 family protein</fullName>
    </submittedName>
</protein>
<dbReference type="Pfam" id="PF19618">
    <property type="entry name" value="DUF6123"/>
    <property type="match status" value="1"/>
</dbReference>
<organism evidence="1 2">
    <name type="scientific">Metabacillus endolithicus</name>
    <dbReference type="NCBI Taxonomy" id="1535204"/>
    <lineage>
        <taxon>Bacteria</taxon>
        <taxon>Bacillati</taxon>
        <taxon>Bacillota</taxon>
        <taxon>Bacilli</taxon>
        <taxon>Bacillales</taxon>
        <taxon>Bacillaceae</taxon>
        <taxon>Metabacillus</taxon>
    </lineage>
</organism>
<dbReference type="EMBL" id="JBHUIK010000002">
    <property type="protein sequence ID" value="MFD2214318.1"/>
    <property type="molecule type" value="Genomic_DNA"/>
</dbReference>
<accession>A0ABW5BVX3</accession>